<name>A0A165HLT4_EXIGL</name>
<feature type="region of interest" description="Disordered" evidence="1">
    <location>
        <begin position="93"/>
        <end position="120"/>
    </location>
</feature>
<keyword evidence="3" id="KW-1185">Reference proteome</keyword>
<dbReference type="AlphaFoldDB" id="A0A165HLT4"/>
<feature type="non-terminal residue" evidence="2">
    <location>
        <position position="313"/>
    </location>
</feature>
<evidence type="ECO:0000256" key="1">
    <source>
        <dbReference type="SAM" id="MobiDB-lite"/>
    </source>
</evidence>
<accession>A0A165HLT4</accession>
<organism evidence="2 3">
    <name type="scientific">Exidia glandulosa HHB12029</name>
    <dbReference type="NCBI Taxonomy" id="1314781"/>
    <lineage>
        <taxon>Eukaryota</taxon>
        <taxon>Fungi</taxon>
        <taxon>Dikarya</taxon>
        <taxon>Basidiomycota</taxon>
        <taxon>Agaricomycotina</taxon>
        <taxon>Agaricomycetes</taxon>
        <taxon>Auriculariales</taxon>
        <taxon>Exidiaceae</taxon>
        <taxon>Exidia</taxon>
    </lineage>
</organism>
<feature type="region of interest" description="Disordered" evidence="1">
    <location>
        <begin position="283"/>
        <end position="313"/>
    </location>
</feature>
<sequence>MPPPSTLSNNLNTPTVPRSLSHIARRIRAARAVRSRTSILDDESAMNLDLLFPDIHDAHDVTPTASKVVARPSTVRERRRAIARAPSIEGDFNLGMLFPTPTQAGRSDKPKPRTRKKQNRMNFSVGRIRHGKIQRANASHSVRGTRTPIAHTSGHHGGSVLETAPSLRPRRSSLESAAMTSDVRWQSPLSPGEGALYGALGVVSATVQAPQPQTAAQSYAATVMARRERASAGSVPVATTQDTAEKLQKVSIHTGAPLLPPIQLQHSINFADASRTSLFRTFSQPVSDMPDQSSHRRRQRHASLDDLQSTYSN</sequence>
<evidence type="ECO:0000313" key="2">
    <source>
        <dbReference type="EMBL" id="KZV92160.1"/>
    </source>
</evidence>
<gene>
    <name evidence="2" type="ORF">EXIGLDRAFT_718652</name>
</gene>
<dbReference type="InParanoid" id="A0A165HLT4"/>
<dbReference type="Proteomes" id="UP000077266">
    <property type="component" value="Unassembled WGS sequence"/>
</dbReference>
<dbReference type="EMBL" id="KV426013">
    <property type="protein sequence ID" value="KZV92160.1"/>
    <property type="molecule type" value="Genomic_DNA"/>
</dbReference>
<evidence type="ECO:0000313" key="3">
    <source>
        <dbReference type="Proteomes" id="UP000077266"/>
    </source>
</evidence>
<proteinExistence type="predicted"/>
<reference evidence="2 3" key="1">
    <citation type="journal article" date="2016" name="Mol. Biol. Evol.">
        <title>Comparative Genomics of Early-Diverging Mushroom-Forming Fungi Provides Insights into the Origins of Lignocellulose Decay Capabilities.</title>
        <authorList>
            <person name="Nagy L.G."/>
            <person name="Riley R."/>
            <person name="Tritt A."/>
            <person name="Adam C."/>
            <person name="Daum C."/>
            <person name="Floudas D."/>
            <person name="Sun H."/>
            <person name="Yadav J.S."/>
            <person name="Pangilinan J."/>
            <person name="Larsson K.H."/>
            <person name="Matsuura K."/>
            <person name="Barry K."/>
            <person name="Labutti K."/>
            <person name="Kuo R."/>
            <person name="Ohm R.A."/>
            <person name="Bhattacharya S.S."/>
            <person name="Shirouzu T."/>
            <person name="Yoshinaga Y."/>
            <person name="Martin F.M."/>
            <person name="Grigoriev I.V."/>
            <person name="Hibbett D.S."/>
        </authorList>
    </citation>
    <scope>NUCLEOTIDE SEQUENCE [LARGE SCALE GENOMIC DNA]</scope>
    <source>
        <strain evidence="2 3">HHB12029</strain>
    </source>
</reference>
<protein>
    <submittedName>
        <fullName evidence="2">Uncharacterized protein</fullName>
    </submittedName>
</protein>